<name>A0A820HRN2_9BILA</name>
<feature type="region of interest" description="Disordered" evidence="1">
    <location>
        <begin position="421"/>
        <end position="440"/>
    </location>
</feature>
<evidence type="ECO:0000313" key="3">
    <source>
        <dbReference type="Proteomes" id="UP000663866"/>
    </source>
</evidence>
<sequence length="594" mass="68468">MIKVFCGHSRILLPGALFEDLTNEYEIDDEQLILLSKRHSNTIEPSIRLYIHHCFSTEGFTKLCEVYQTSLFSCYSRLLPLNTVCYNYNADFGLLDYEWYGHTIGAERLLNDYEKTLFRVSTYFKKKTDQNYSPNITFVHTIKEFKHNLADRFLSDAWLRAIDFSKWAIVGGCVLNALCRSPFSDTKQQDVHLVYYADDIFYFKKSIDVTVNNLHKLVSQDLCNEIKVERILGTPEYNVFLPCYVRLKFTRAAIGNSKNPLSHILHSFDMDICQIAFTGDKIVSTFPFLQALATKSFIVYSLNARSPKHLCTRIAKYCNRGFNLLETVNFDGEFDPLMEQEEIPLYRVEHLTYIDDDGEIQFATKKFHRSFINNVDTFRLQEKFMHMVLYLRIKNFWNCYLYVAFRQHVFIVDFTNIQQDTSTGTEKGKKRAAPLPPAGEAKNNMTAHHSCEKQVSNVTSKCVDQSEFIPLEKQNLEYISQTTTTITTNTTNSSDSIMTSTQHKETTELSAQTMKRSISSEIQIETKKIMVNHESSKQTSQFIAAAPSPIKFISAATMVASKNTSNDAIPEISDEELLEMTLAFEKQQQQEQQQ</sequence>
<protein>
    <submittedName>
        <fullName evidence="2">Uncharacterized protein</fullName>
    </submittedName>
</protein>
<gene>
    <name evidence="2" type="ORF">OVN521_LOCUS31090</name>
</gene>
<evidence type="ECO:0000313" key="2">
    <source>
        <dbReference type="EMBL" id="CAF4295364.1"/>
    </source>
</evidence>
<comment type="caution">
    <text evidence="2">The sequence shown here is derived from an EMBL/GenBank/DDBJ whole genome shotgun (WGS) entry which is preliminary data.</text>
</comment>
<reference evidence="2" key="1">
    <citation type="submission" date="2021-02" db="EMBL/GenBank/DDBJ databases">
        <authorList>
            <person name="Nowell W R."/>
        </authorList>
    </citation>
    <scope>NUCLEOTIDE SEQUENCE</scope>
</reference>
<dbReference type="AlphaFoldDB" id="A0A820HRN2"/>
<dbReference type="EMBL" id="CAJOBG010013696">
    <property type="protein sequence ID" value="CAF4295364.1"/>
    <property type="molecule type" value="Genomic_DNA"/>
</dbReference>
<proteinExistence type="predicted"/>
<organism evidence="2 3">
    <name type="scientific">Rotaria magnacalcarata</name>
    <dbReference type="NCBI Taxonomy" id="392030"/>
    <lineage>
        <taxon>Eukaryota</taxon>
        <taxon>Metazoa</taxon>
        <taxon>Spiralia</taxon>
        <taxon>Gnathifera</taxon>
        <taxon>Rotifera</taxon>
        <taxon>Eurotatoria</taxon>
        <taxon>Bdelloidea</taxon>
        <taxon>Philodinida</taxon>
        <taxon>Philodinidae</taxon>
        <taxon>Rotaria</taxon>
    </lineage>
</organism>
<evidence type="ECO:0000256" key="1">
    <source>
        <dbReference type="SAM" id="MobiDB-lite"/>
    </source>
</evidence>
<dbReference type="Proteomes" id="UP000663866">
    <property type="component" value="Unassembled WGS sequence"/>
</dbReference>
<keyword evidence="3" id="KW-1185">Reference proteome</keyword>
<accession>A0A820HRN2</accession>